<gene>
    <name evidence="5" type="ORF">P343_11555</name>
</gene>
<dbReference type="AlphaFoldDB" id="V6IXL3"/>
<comment type="caution">
    <text evidence="5">The sequence shown here is derived from an EMBL/GenBank/DDBJ whole genome shotgun (WGS) entry which is preliminary data.</text>
</comment>
<dbReference type="PRINTS" id="PR00032">
    <property type="entry name" value="HTHARAC"/>
</dbReference>
<dbReference type="GO" id="GO:0003700">
    <property type="term" value="F:DNA-binding transcription factor activity"/>
    <property type="evidence" value="ECO:0007669"/>
    <property type="project" value="InterPro"/>
</dbReference>
<dbReference type="InterPro" id="IPR050959">
    <property type="entry name" value="MarA-like"/>
</dbReference>
<dbReference type="Pfam" id="PF14526">
    <property type="entry name" value="Cass2"/>
    <property type="match status" value="1"/>
</dbReference>
<dbReference type="SMART" id="SM00342">
    <property type="entry name" value="HTH_ARAC"/>
    <property type="match status" value="1"/>
</dbReference>
<dbReference type="SUPFAM" id="SSF46689">
    <property type="entry name" value="Homeodomain-like"/>
    <property type="match status" value="2"/>
</dbReference>
<keyword evidence="6" id="KW-1185">Reference proteome</keyword>
<keyword evidence="1" id="KW-0805">Transcription regulation</keyword>
<organism evidence="5 6">
    <name type="scientific">Sporolactobacillus laevolacticus DSM 442</name>
    <dbReference type="NCBI Taxonomy" id="1395513"/>
    <lineage>
        <taxon>Bacteria</taxon>
        <taxon>Bacillati</taxon>
        <taxon>Bacillota</taxon>
        <taxon>Bacilli</taxon>
        <taxon>Bacillales</taxon>
        <taxon>Sporolactobacillaceae</taxon>
        <taxon>Sporolactobacillus</taxon>
    </lineage>
</organism>
<dbReference type="InterPro" id="IPR029441">
    <property type="entry name" value="Cass2"/>
</dbReference>
<evidence type="ECO:0000256" key="1">
    <source>
        <dbReference type="ARBA" id="ARBA00023015"/>
    </source>
</evidence>
<evidence type="ECO:0000313" key="6">
    <source>
        <dbReference type="Proteomes" id="UP000018296"/>
    </source>
</evidence>
<dbReference type="InterPro" id="IPR009057">
    <property type="entry name" value="Homeodomain-like_sf"/>
</dbReference>
<dbReference type="EMBL" id="AWTC01000011">
    <property type="protein sequence ID" value="EST11406.1"/>
    <property type="molecule type" value="Genomic_DNA"/>
</dbReference>
<dbReference type="eggNOG" id="COG2207">
    <property type="taxonomic scope" value="Bacteria"/>
</dbReference>
<evidence type="ECO:0000259" key="4">
    <source>
        <dbReference type="PROSITE" id="PS01124"/>
    </source>
</evidence>
<dbReference type="RefSeq" id="WP_023510557.1">
    <property type="nucleotide sequence ID" value="NZ_AWTC01000011.1"/>
</dbReference>
<dbReference type="Gene3D" id="3.20.80.10">
    <property type="entry name" value="Regulatory factor, effector binding domain"/>
    <property type="match status" value="1"/>
</dbReference>
<dbReference type="InterPro" id="IPR018062">
    <property type="entry name" value="HTH_AraC-typ_CS"/>
</dbReference>
<dbReference type="eggNOG" id="COG3708">
    <property type="taxonomic scope" value="Bacteria"/>
</dbReference>
<dbReference type="Proteomes" id="UP000018296">
    <property type="component" value="Unassembled WGS sequence"/>
</dbReference>
<dbReference type="Pfam" id="PF12833">
    <property type="entry name" value="HTH_18"/>
    <property type="match status" value="1"/>
</dbReference>
<dbReference type="PROSITE" id="PS01124">
    <property type="entry name" value="HTH_ARAC_FAMILY_2"/>
    <property type="match status" value="1"/>
</dbReference>
<dbReference type="InterPro" id="IPR020449">
    <property type="entry name" value="Tscrpt_reg_AraC-type_HTH"/>
</dbReference>
<reference evidence="5 6" key="1">
    <citation type="journal article" date="2013" name="Genome Announc.">
        <title>Genome Sequence of Sporolactobacillus laevolacticus DSM442, an Efficient Polymer-Grade D-Lactate Producer from Agricultural Waste Cottonseed as a Nitrogen Source.</title>
        <authorList>
            <person name="Wang H."/>
            <person name="Wang L."/>
            <person name="Ju J."/>
            <person name="Yu B."/>
            <person name="Ma Y."/>
        </authorList>
    </citation>
    <scope>NUCLEOTIDE SEQUENCE [LARGE SCALE GENOMIC DNA]</scope>
    <source>
        <strain evidence="5 6">DSM 442</strain>
    </source>
</reference>
<sequence>MDTTAILQDILEYVDEHITDDISPNLLAARAGFSTWHFCRVFQWGTGYSVMAYVRNRRLAFAAYELTLGRRILDISLEYGFETHSGFSKAFRRYFGYSPGTYRLHAHCDRPFPPSLPRTNNYLNGGIILEPKFVTRPAVKLAGYALKTTSSDGENSKAIPAFWSDYMSDGRMERLHAESFLKKHDEYGACFPEDPETGEFEYVIGVEPKDGATIPDGYHVCELPPATYAVFSTPPSNATNFVPAIQGTWNYIFNEWFPKSGYEYAPDCADFELYDDRCMSDAGKICDIYIPVVKKES</sequence>
<dbReference type="SUPFAM" id="SSF55136">
    <property type="entry name" value="Probable bacterial effector-binding domain"/>
    <property type="match status" value="1"/>
</dbReference>
<evidence type="ECO:0000313" key="5">
    <source>
        <dbReference type="EMBL" id="EST11406.1"/>
    </source>
</evidence>
<dbReference type="PROSITE" id="PS00041">
    <property type="entry name" value="HTH_ARAC_FAMILY_1"/>
    <property type="match status" value="1"/>
</dbReference>
<dbReference type="InterPro" id="IPR011256">
    <property type="entry name" value="Reg_factor_effector_dom_sf"/>
</dbReference>
<name>V6IXL3_9BACL</name>
<dbReference type="PATRIC" id="fig|1395513.3.peg.2338"/>
<dbReference type="OrthoDB" id="5337216at2"/>
<proteinExistence type="predicted"/>
<evidence type="ECO:0000256" key="3">
    <source>
        <dbReference type="ARBA" id="ARBA00023163"/>
    </source>
</evidence>
<evidence type="ECO:0000256" key="2">
    <source>
        <dbReference type="ARBA" id="ARBA00023125"/>
    </source>
</evidence>
<dbReference type="GO" id="GO:0043565">
    <property type="term" value="F:sequence-specific DNA binding"/>
    <property type="evidence" value="ECO:0007669"/>
    <property type="project" value="InterPro"/>
</dbReference>
<dbReference type="InterPro" id="IPR010499">
    <property type="entry name" value="AraC_E-bd"/>
</dbReference>
<keyword evidence="2" id="KW-0238">DNA-binding</keyword>
<dbReference type="InterPro" id="IPR018060">
    <property type="entry name" value="HTH_AraC"/>
</dbReference>
<dbReference type="STRING" id="1395513.P343_11555"/>
<feature type="domain" description="HTH araC/xylS-type" evidence="4">
    <location>
        <begin position="8"/>
        <end position="105"/>
    </location>
</feature>
<protein>
    <submittedName>
        <fullName evidence="5">AraC family transcriptional regulator</fullName>
    </submittedName>
</protein>
<dbReference type="Gene3D" id="1.10.10.60">
    <property type="entry name" value="Homeodomain-like"/>
    <property type="match status" value="2"/>
</dbReference>
<keyword evidence="3" id="KW-0804">Transcription</keyword>
<dbReference type="PANTHER" id="PTHR47504">
    <property type="entry name" value="RIGHT ORIGIN-BINDING PROTEIN"/>
    <property type="match status" value="1"/>
</dbReference>
<dbReference type="SMART" id="SM00871">
    <property type="entry name" value="AraC_E_bind"/>
    <property type="match status" value="1"/>
</dbReference>
<accession>V6IXL3</accession>
<dbReference type="PANTHER" id="PTHR47504:SF5">
    <property type="entry name" value="RIGHT ORIGIN-BINDING PROTEIN"/>
    <property type="match status" value="1"/>
</dbReference>